<dbReference type="Pfam" id="PF22721">
    <property type="entry name" value="TBP-TOTE"/>
    <property type="match status" value="2"/>
</dbReference>
<dbReference type="InterPro" id="IPR054572">
    <property type="entry name" value="TBP-TOTE"/>
</dbReference>
<keyword evidence="3" id="KW-0175">Coiled coil</keyword>
<dbReference type="Pfam" id="PF13643">
    <property type="entry name" value="DUF4145"/>
    <property type="match status" value="1"/>
</dbReference>
<dbReference type="InterPro" id="IPR050534">
    <property type="entry name" value="Coronavir_polyprotein_1ab"/>
</dbReference>
<proteinExistence type="predicted"/>
<dbReference type="Pfam" id="PF13604">
    <property type="entry name" value="AAA_30"/>
    <property type="match status" value="1"/>
</dbReference>
<evidence type="ECO:0000259" key="6">
    <source>
        <dbReference type="Pfam" id="PF22721"/>
    </source>
</evidence>
<dbReference type="EMBL" id="JBHLXP010000001">
    <property type="protein sequence ID" value="MFC0048557.1"/>
    <property type="molecule type" value="Genomic_DNA"/>
</dbReference>
<evidence type="ECO:0000256" key="1">
    <source>
        <dbReference type="ARBA" id="ARBA00022741"/>
    </source>
</evidence>
<dbReference type="PANTHER" id="PTHR43788:SF6">
    <property type="entry name" value="DNA HELICASE B"/>
    <property type="match status" value="1"/>
</dbReference>
<keyword evidence="1" id="KW-0547">Nucleotide-binding</keyword>
<gene>
    <name evidence="7" type="ORF">ACFFJP_09675</name>
</gene>
<feature type="domain" description="DUF4145" evidence="5">
    <location>
        <begin position="22"/>
        <end position="109"/>
    </location>
</feature>
<feature type="coiled-coil region" evidence="3">
    <location>
        <begin position="155"/>
        <end position="199"/>
    </location>
</feature>
<keyword evidence="8" id="KW-1185">Reference proteome</keyword>
<evidence type="ECO:0000313" key="7">
    <source>
        <dbReference type="EMBL" id="MFC0048557.1"/>
    </source>
</evidence>
<dbReference type="InterPro" id="IPR027417">
    <property type="entry name" value="P-loop_NTPase"/>
</dbReference>
<dbReference type="Pfam" id="PF13538">
    <property type="entry name" value="UvrD_C_2"/>
    <property type="match status" value="1"/>
</dbReference>
<feature type="domain" description="TATA-binding-like protein" evidence="6">
    <location>
        <begin position="884"/>
        <end position="960"/>
    </location>
</feature>
<evidence type="ECO:0000259" key="5">
    <source>
        <dbReference type="Pfam" id="PF13643"/>
    </source>
</evidence>
<name>A0ABV6BCE4_9GAMM</name>
<keyword evidence="2" id="KW-0067">ATP-binding</keyword>
<evidence type="ECO:0000256" key="3">
    <source>
        <dbReference type="SAM" id="Coils"/>
    </source>
</evidence>
<feature type="domain" description="TATA-binding-like protein" evidence="6">
    <location>
        <begin position="789"/>
        <end position="857"/>
    </location>
</feature>
<evidence type="ECO:0000256" key="2">
    <source>
        <dbReference type="ARBA" id="ARBA00022840"/>
    </source>
</evidence>
<evidence type="ECO:0000313" key="8">
    <source>
        <dbReference type="Proteomes" id="UP001589813"/>
    </source>
</evidence>
<dbReference type="CDD" id="cd18809">
    <property type="entry name" value="SF1_C_RecD"/>
    <property type="match status" value="1"/>
</dbReference>
<protein>
    <submittedName>
        <fullName evidence="7">AAA family ATPase</fullName>
    </submittedName>
</protein>
<dbReference type="InterPro" id="IPR025285">
    <property type="entry name" value="DUF4145"/>
</dbReference>
<reference evidence="7 8" key="1">
    <citation type="submission" date="2024-09" db="EMBL/GenBank/DDBJ databases">
        <authorList>
            <person name="Sun Q."/>
            <person name="Mori K."/>
        </authorList>
    </citation>
    <scope>NUCLEOTIDE SEQUENCE [LARGE SCALE GENOMIC DNA]</scope>
    <source>
        <strain evidence="7 8">KCTC 23315</strain>
    </source>
</reference>
<sequence length="966" mass="109547">MVSNFDFLQHNFTDLYNFSRGAEQYVERDPQACLVKLRCFSEQLVDHLYHELGINLESKDDFYQRLTNPQFEKLVEKGILLKLNALRINGNKAAHGKKISRSDAKWLLKEAYLVSKWFACTYFPEMAREIPDYQEPQTNSEAVMPIESKTSSVELEAAQLELRILQEKHVKALADINRLANSVQNLEALQAQFALANNAAAQQFDLETSTTIAHLSLVDAYSDFELNEDQLALVQSLEQFLREPKPQVFLLKGYAGTGKTFITKGLTEYLRTIGRHYTLMAPTGKAARVIAQKTGSPASTIHRTIYSFKDIREFKEPGVDGSETFKYYSLLRANENPDNSVYISDESSMISDTYQENEFFRFGTGYLLTDMMKFINLDHNDHCKKLIVIGDSAQLPPVGMATSPALDADYLKQRFNVDCMSYELTTVVRQQADSGVMANAIMLRETMATGVFNQLDFKLQFPDIKNIKPEELVPAFLNACKYKSVSNDAIIVSGSNADVKHYNDRIREEFFPNSPSLQPRDKLIVVKNVEIFGHLITNGEFIYVRSCDPQPELRSIPLKSKNNGGLLETRIVPLLFRGVEFSLRTESDTVISLQCKIIETLLNSEDGTLNSDQQKALYVDFKMRNSYLREGSKEFKDALMSDPYFNALRAKYGYAITVHKAQGSEWRHVFVKCKAPQFSTLSQAYFRWLYTAITRTKETLYVLDEPHILIGSGIKKASQKDFGWIGQSESIAHAMTHESATASNSMPLMNSLNQQAEISLDTAFVAVMEPQSDITEKQATDFGIPSGELFLVTLFQQIQKILLNVGAEVLWIDHKQYQERYLIKFQQTELTINVHYSGKNKVTKIQSAQLTEASSQISSMLNVLVDRPLAVNIQCDQNPIELPEPFLEIFHQRIEASCAGQSFRVLTVKARDYCQEYTFVRAEELATFSIFYNSKKQIKSYASVTSKTNSPALSKDVEAMFASEIK</sequence>
<evidence type="ECO:0000259" key="4">
    <source>
        <dbReference type="Pfam" id="PF13538"/>
    </source>
</evidence>
<comment type="caution">
    <text evidence="7">The sequence shown here is derived from an EMBL/GenBank/DDBJ whole genome shotgun (WGS) entry which is preliminary data.</text>
</comment>
<feature type="domain" description="UvrD-like helicase C-terminal" evidence="4">
    <location>
        <begin position="652"/>
        <end position="702"/>
    </location>
</feature>
<dbReference type="Proteomes" id="UP001589813">
    <property type="component" value="Unassembled WGS sequence"/>
</dbReference>
<dbReference type="InterPro" id="IPR027785">
    <property type="entry name" value="UvrD-like_helicase_C"/>
</dbReference>
<accession>A0ABV6BCE4</accession>
<dbReference type="RefSeq" id="WP_377242853.1">
    <property type="nucleotide sequence ID" value="NZ_JBHLXP010000001.1"/>
</dbReference>
<dbReference type="Gene3D" id="3.40.50.300">
    <property type="entry name" value="P-loop containing nucleotide triphosphate hydrolases"/>
    <property type="match status" value="2"/>
</dbReference>
<organism evidence="7 8">
    <name type="scientific">Rheinheimera tilapiae</name>
    <dbReference type="NCBI Taxonomy" id="875043"/>
    <lineage>
        <taxon>Bacteria</taxon>
        <taxon>Pseudomonadati</taxon>
        <taxon>Pseudomonadota</taxon>
        <taxon>Gammaproteobacteria</taxon>
        <taxon>Chromatiales</taxon>
        <taxon>Chromatiaceae</taxon>
        <taxon>Rheinheimera</taxon>
    </lineage>
</organism>
<dbReference type="SUPFAM" id="SSF52540">
    <property type="entry name" value="P-loop containing nucleoside triphosphate hydrolases"/>
    <property type="match status" value="2"/>
</dbReference>
<dbReference type="PANTHER" id="PTHR43788">
    <property type="entry name" value="DNA2/NAM7 HELICASE FAMILY MEMBER"/>
    <property type="match status" value="1"/>
</dbReference>